<feature type="non-terminal residue" evidence="10">
    <location>
        <position position="1066"/>
    </location>
</feature>
<dbReference type="SUPFAM" id="SSF50729">
    <property type="entry name" value="PH domain-like"/>
    <property type="match status" value="1"/>
</dbReference>
<feature type="domain" description="PH" evidence="8">
    <location>
        <begin position="308"/>
        <end position="411"/>
    </location>
</feature>
<dbReference type="CDD" id="cd15789">
    <property type="entry name" value="PH_ARHGEF2_18_like"/>
    <property type="match status" value="1"/>
</dbReference>
<proteinExistence type="predicted"/>
<sequence length="1066" mass="119064">MFQILCDDKDSDSHHGHHDPTNFADDLALVHSEFLSDTSVTASDLCSDLSLRLHESEPETWTPHVGKEVSRKLKEKEVKRQEHIYEFILTEKHHCMTLLVMQKIFVDGLQKYFNLGPNLERMFPRLADLTELHLELLSRLRQRQRESPVVSSIADILLEQFSKEHAVKLKSAYGEFCSRHRDAVEIYKYYAQQDGRFGEFVKHCQTNPLLKKKGIPECILFVTQRLTKYPLLIEPLIKTSKDNKQEQETLQKALSLVKEILVEVDAQVAEKEKEDRKLDIYHRIDAKSFTIHRGHKFKKSDILQGNRSLKFEGVAMLMQGRGKMQVVLVIVLTDVLFFLQENSTKYSFFTPDNKAGVVSLQKLLVREKAGQDSRGIYLISSNPADPEMFELKVHKPKDKQVWIHAIREAVQNCPEEEEDPSTLSAEDRQGLLNAKQHQVRNLIGDFIEAKRHRTGAAIGGKNVAATEAVGCLRFGASITACVQAFGQRERRYWPDVERSADCGAALLRQNDIEQALLLEEKMSLQLKLLAASGLEPPSPPAYRHLVSESADTGQMWKEVLTAVQEVSQLASSLYATGTNLSRSVSSAGEHQSETYVSPILPKRAETFGGFDNNQAPLKLMGKKLHQQSAAGAAPTATPDFENLKPGDSRLFERLPYRNCVITGKPLINGSAVNVNSNAPPASQPMPAQGQRAPTNQLTAPPDAPALLSLGREQQYAAIQLSHYVYTLLCIISQLMTTNGSLQAQVSNMKGTDKQYRHNQQLEELRNLQDKLSGEKASWAATREQEEKELEEKRQELLRLQVSGKDSFGERLNHCKHFQEQIRVEQTDITQQRDQLYRKMEVLTSQGLLISPNVAIPVTGQLDDSSKDSSEDSSPQSSDTSSATSAANPSSLSHSASTVDKRKESKWNKGSNVPKQHLPLNLISTTNQQKVSHTQNLPIKQQIPLKLASRLSSGATESPKPGQGGPQQILPLKLSQDEKIRRTSTSGYQRLSENSFSPPSEETTPTGHSHIRTGSSPAMMQQSPPSSGSSSQCQSPSGTKATRTNTYPKFPDKFKVRGEQAPSQDEE</sequence>
<comment type="subcellular location">
    <subcellularLocation>
        <location evidence="1">Cytoplasm</location>
    </subcellularLocation>
</comment>
<feature type="region of interest" description="Disordered" evidence="7">
    <location>
        <begin position="674"/>
        <end position="696"/>
    </location>
</feature>
<dbReference type="GO" id="GO:0035023">
    <property type="term" value="P:regulation of Rho protein signal transduction"/>
    <property type="evidence" value="ECO:0007669"/>
    <property type="project" value="TreeGrafter"/>
</dbReference>
<dbReference type="Proteomes" id="UP000030742">
    <property type="component" value="Unassembled WGS sequence"/>
</dbReference>
<evidence type="ECO:0000256" key="7">
    <source>
        <dbReference type="SAM" id="MobiDB-lite"/>
    </source>
</evidence>
<evidence type="ECO:0000259" key="9">
    <source>
        <dbReference type="PROSITE" id="PS50010"/>
    </source>
</evidence>
<dbReference type="InterPro" id="IPR000219">
    <property type="entry name" value="DH_dom"/>
</dbReference>
<dbReference type="AlphaFoldDB" id="U4UG84"/>
<evidence type="ECO:0000256" key="2">
    <source>
        <dbReference type="ARBA" id="ARBA00022490"/>
    </source>
</evidence>
<evidence type="ECO:0000313" key="11">
    <source>
        <dbReference type="Proteomes" id="UP000030742"/>
    </source>
</evidence>
<keyword evidence="4" id="KW-0479">Metal-binding</keyword>
<feature type="compositionally biased region" description="Low complexity" evidence="7">
    <location>
        <begin position="871"/>
        <end position="892"/>
    </location>
</feature>
<feature type="compositionally biased region" description="Polar residues" evidence="7">
    <location>
        <begin position="982"/>
        <end position="1006"/>
    </location>
</feature>
<evidence type="ECO:0000259" key="8">
    <source>
        <dbReference type="PROSITE" id="PS50003"/>
    </source>
</evidence>
<feature type="region of interest" description="Disordered" evidence="7">
    <location>
        <begin position="950"/>
        <end position="1066"/>
    </location>
</feature>
<dbReference type="InterPro" id="IPR051632">
    <property type="entry name" value="Rho_GEF"/>
</dbReference>
<feature type="coiled-coil region" evidence="6">
    <location>
        <begin position="757"/>
        <end position="802"/>
    </location>
</feature>
<protein>
    <recommendedName>
        <fullName evidence="12">DH domain-containing protein</fullName>
    </recommendedName>
</protein>
<dbReference type="STRING" id="77166.U4UG84"/>
<reference evidence="10 11" key="1">
    <citation type="journal article" date="2013" name="Genome Biol.">
        <title>Draft genome of the mountain pine beetle, Dendroctonus ponderosae Hopkins, a major forest pest.</title>
        <authorList>
            <person name="Keeling C.I."/>
            <person name="Yuen M.M."/>
            <person name="Liao N.Y."/>
            <person name="Docking T.R."/>
            <person name="Chan S.K."/>
            <person name="Taylor G.A."/>
            <person name="Palmquist D.L."/>
            <person name="Jackman S.D."/>
            <person name="Nguyen A."/>
            <person name="Li M."/>
            <person name="Henderson H."/>
            <person name="Janes J.K."/>
            <person name="Zhao Y."/>
            <person name="Pandoh P."/>
            <person name="Moore R."/>
            <person name="Sperling F.A."/>
            <person name="Huber D.P."/>
            <person name="Birol I."/>
            <person name="Jones S.J."/>
            <person name="Bohlmann J."/>
        </authorList>
    </citation>
    <scope>NUCLEOTIDE SEQUENCE</scope>
</reference>
<evidence type="ECO:0000256" key="6">
    <source>
        <dbReference type="SAM" id="Coils"/>
    </source>
</evidence>
<dbReference type="PANTHER" id="PTHR13944">
    <property type="entry name" value="AGAP007712-PA"/>
    <property type="match status" value="1"/>
</dbReference>
<dbReference type="EMBL" id="KB632281">
    <property type="protein sequence ID" value="ERL91348.1"/>
    <property type="molecule type" value="Genomic_DNA"/>
</dbReference>
<dbReference type="InterPro" id="IPR011993">
    <property type="entry name" value="PH-like_dom_sf"/>
</dbReference>
<accession>U4UG84</accession>
<keyword evidence="2" id="KW-0963">Cytoplasm</keyword>
<dbReference type="InterPro" id="IPR035899">
    <property type="entry name" value="DBL_dom_sf"/>
</dbReference>
<dbReference type="Pfam" id="PF00621">
    <property type="entry name" value="RhoGEF"/>
    <property type="match status" value="1"/>
</dbReference>
<dbReference type="InterPro" id="IPR001849">
    <property type="entry name" value="PH_domain"/>
</dbReference>
<dbReference type="SUPFAM" id="SSF48065">
    <property type="entry name" value="DBL homology domain (DH-domain)"/>
    <property type="match status" value="1"/>
</dbReference>
<dbReference type="Gene3D" id="2.30.29.30">
    <property type="entry name" value="Pleckstrin-homology domain (PH domain)/Phosphotyrosine-binding domain (PTB)"/>
    <property type="match status" value="1"/>
</dbReference>
<dbReference type="PROSITE" id="PS50003">
    <property type="entry name" value="PH_DOMAIN"/>
    <property type="match status" value="1"/>
</dbReference>
<dbReference type="Pfam" id="PF17838">
    <property type="entry name" value="PH_16"/>
    <property type="match status" value="1"/>
</dbReference>
<name>U4UG84_DENPD</name>
<evidence type="ECO:0000256" key="4">
    <source>
        <dbReference type="ARBA" id="ARBA00022771"/>
    </source>
</evidence>
<keyword evidence="3" id="KW-0597">Phosphoprotein</keyword>
<dbReference type="OrthoDB" id="28045at2759"/>
<keyword evidence="5 6" id="KW-0175">Coiled coil</keyword>
<dbReference type="PROSITE" id="PS50010">
    <property type="entry name" value="DH_2"/>
    <property type="match status" value="1"/>
</dbReference>
<evidence type="ECO:0000256" key="3">
    <source>
        <dbReference type="ARBA" id="ARBA00022553"/>
    </source>
</evidence>
<feature type="region of interest" description="Disordered" evidence="7">
    <location>
        <begin position="858"/>
        <end position="921"/>
    </location>
</feature>
<dbReference type="Gene3D" id="1.20.900.10">
    <property type="entry name" value="Dbl homology (DH) domain"/>
    <property type="match status" value="1"/>
</dbReference>
<evidence type="ECO:0008006" key="12">
    <source>
        <dbReference type="Google" id="ProtNLM"/>
    </source>
</evidence>
<dbReference type="GO" id="GO:0005085">
    <property type="term" value="F:guanyl-nucleotide exchange factor activity"/>
    <property type="evidence" value="ECO:0007669"/>
    <property type="project" value="InterPro"/>
</dbReference>
<evidence type="ECO:0000256" key="1">
    <source>
        <dbReference type="ARBA" id="ARBA00004496"/>
    </source>
</evidence>
<feature type="compositionally biased region" description="Low complexity" evidence="7">
    <location>
        <begin position="1013"/>
        <end position="1037"/>
    </location>
</feature>
<gene>
    <name evidence="10" type="ORF">D910_08680</name>
</gene>
<dbReference type="PANTHER" id="PTHR13944:SF21">
    <property type="entry name" value="CYSTS, ISOFORM C"/>
    <property type="match status" value="1"/>
</dbReference>
<dbReference type="SMART" id="SM00325">
    <property type="entry name" value="RhoGEF"/>
    <property type="match status" value="1"/>
</dbReference>
<organism evidence="10 11">
    <name type="scientific">Dendroctonus ponderosae</name>
    <name type="common">Mountain pine beetle</name>
    <dbReference type="NCBI Taxonomy" id="77166"/>
    <lineage>
        <taxon>Eukaryota</taxon>
        <taxon>Metazoa</taxon>
        <taxon>Ecdysozoa</taxon>
        <taxon>Arthropoda</taxon>
        <taxon>Hexapoda</taxon>
        <taxon>Insecta</taxon>
        <taxon>Pterygota</taxon>
        <taxon>Neoptera</taxon>
        <taxon>Endopterygota</taxon>
        <taxon>Coleoptera</taxon>
        <taxon>Polyphaga</taxon>
        <taxon>Cucujiformia</taxon>
        <taxon>Curculionidae</taxon>
        <taxon>Scolytinae</taxon>
        <taxon>Dendroctonus</taxon>
    </lineage>
</organism>
<dbReference type="GO" id="GO:0005737">
    <property type="term" value="C:cytoplasm"/>
    <property type="evidence" value="ECO:0007669"/>
    <property type="project" value="UniProtKB-SubCell"/>
</dbReference>
<keyword evidence="4" id="KW-0862">Zinc</keyword>
<evidence type="ECO:0000256" key="5">
    <source>
        <dbReference type="ARBA" id="ARBA00023054"/>
    </source>
</evidence>
<keyword evidence="4" id="KW-0863">Zinc-finger</keyword>
<dbReference type="SMART" id="SM00233">
    <property type="entry name" value="PH"/>
    <property type="match status" value="1"/>
</dbReference>
<evidence type="ECO:0000313" key="10">
    <source>
        <dbReference type="EMBL" id="ERL91348.1"/>
    </source>
</evidence>
<feature type="domain" description="DH" evidence="9">
    <location>
        <begin position="79"/>
        <end position="267"/>
    </location>
</feature>
<dbReference type="InterPro" id="IPR041020">
    <property type="entry name" value="PH_16"/>
</dbReference>
<dbReference type="CDD" id="cd00160">
    <property type="entry name" value="RhoGEF"/>
    <property type="match status" value="1"/>
</dbReference>
<dbReference type="GO" id="GO:0008270">
    <property type="term" value="F:zinc ion binding"/>
    <property type="evidence" value="ECO:0007669"/>
    <property type="project" value="UniProtKB-KW"/>
</dbReference>